<dbReference type="AlphaFoldDB" id="A0AA88YIE8"/>
<gene>
    <name evidence="1" type="ORF">FSP39_013748</name>
</gene>
<keyword evidence="2" id="KW-1185">Reference proteome</keyword>
<protein>
    <submittedName>
        <fullName evidence="1">Uncharacterized protein</fullName>
    </submittedName>
</protein>
<evidence type="ECO:0000313" key="2">
    <source>
        <dbReference type="Proteomes" id="UP001186944"/>
    </source>
</evidence>
<reference evidence="1" key="1">
    <citation type="submission" date="2019-08" db="EMBL/GenBank/DDBJ databases">
        <title>The improved chromosome-level genome for the pearl oyster Pinctada fucata martensii using PacBio sequencing and Hi-C.</title>
        <authorList>
            <person name="Zheng Z."/>
        </authorList>
    </citation>
    <scope>NUCLEOTIDE SEQUENCE</scope>
    <source>
        <strain evidence="1">ZZ-2019</strain>
        <tissue evidence="1">Adductor muscle</tissue>
    </source>
</reference>
<proteinExistence type="predicted"/>
<accession>A0AA88YIE8</accession>
<organism evidence="1 2">
    <name type="scientific">Pinctada imbricata</name>
    <name type="common">Atlantic pearl-oyster</name>
    <name type="synonym">Pinctada martensii</name>
    <dbReference type="NCBI Taxonomy" id="66713"/>
    <lineage>
        <taxon>Eukaryota</taxon>
        <taxon>Metazoa</taxon>
        <taxon>Spiralia</taxon>
        <taxon>Lophotrochozoa</taxon>
        <taxon>Mollusca</taxon>
        <taxon>Bivalvia</taxon>
        <taxon>Autobranchia</taxon>
        <taxon>Pteriomorphia</taxon>
        <taxon>Pterioida</taxon>
        <taxon>Pterioidea</taxon>
        <taxon>Pteriidae</taxon>
        <taxon>Pinctada</taxon>
    </lineage>
</organism>
<name>A0AA88YIE8_PINIB</name>
<sequence>MENESGLDLKIVNVYSLKFPSRCELKNSKENECSKSGDAKSIPQCGIIISADKTALQSGKTKDFPQDDANVNIINLMSSPATEDISSKQSIIASKESIGGIKDSNIVDNKRLEMTRQHQAVQNLYDTIKERRKSALKAKCDPSLKLQKKRKVASESDDEEPRCRKIKSPLDKRDQLRELGCLVVLEDVEEDLAGRTKIMCRHWVRRCEKCKRSCRQKYVNALYRKSAKQFKSGEEGVAQNRLSSKQR</sequence>
<evidence type="ECO:0000313" key="1">
    <source>
        <dbReference type="EMBL" id="KAK3106150.1"/>
    </source>
</evidence>
<dbReference type="Proteomes" id="UP001186944">
    <property type="component" value="Unassembled WGS sequence"/>
</dbReference>
<comment type="caution">
    <text evidence="1">The sequence shown here is derived from an EMBL/GenBank/DDBJ whole genome shotgun (WGS) entry which is preliminary data.</text>
</comment>
<dbReference type="EMBL" id="VSWD01000003">
    <property type="protein sequence ID" value="KAK3106150.1"/>
    <property type="molecule type" value="Genomic_DNA"/>
</dbReference>